<dbReference type="Pfam" id="PF01061">
    <property type="entry name" value="ABC2_membrane"/>
    <property type="match status" value="1"/>
</dbReference>
<comment type="subcellular location">
    <subcellularLocation>
        <location evidence="1">Membrane</location>
        <topology evidence="1">Multi-pass membrane protein</topology>
    </subcellularLocation>
</comment>
<feature type="transmembrane region" description="Helical" evidence="7">
    <location>
        <begin position="108"/>
        <end position="129"/>
    </location>
</feature>
<keyword evidence="3" id="KW-0813">Transport</keyword>
<dbReference type="InterPro" id="IPR052215">
    <property type="entry name" value="Plant_ABCG"/>
</dbReference>
<evidence type="ECO:0000256" key="4">
    <source>
        <dbReference type="ARBA" id="ARBA00022692"/>
    </source>
</evidence>
<keyword evidence="6 7" id="KW-0472">Membrane</keyword>
<evidence type="ECO:0000256" key="7">
    <source>
        <dbReference type="SAM" id="Phobius"/>
    </source>
</evidence>
<comment type="caution">
    <text evidence="9">The sequence shown here is derived from an EMBL/GenBank/DDBJ whole genome shotgun (WGS) entry which is preliminary data.</text>
</comment>
<keyword evidence="5 7" id="KW-1133">Transmembrane helix</keyword>
<feature type="transmembrane region" description="Helical" evidence="7">
    <location>
        <begin position="189"/>
        <end position="210"/>
    </location>
</feature>
<evidence type="ECO:0000313" key="9">
    <source>
        <dbReference type="EMBL" id="KAK1556115.1"/>
    </source>
</evidence>
<comment type="similarity">
    <text evidence="2">Belongs to the ABC transporter superfamily. ABCG family. Eye pigment precursor importer (TC 3.A.1.204) subfamily.</text>
</comment>
<sequence length="344" mass="39108">FFTQTGFPCPNLRNPSDHFLRTINKDFDEKIVKSSKATRKTAAEAIDILTQAYQSPAYLEKTVSKIAEMKQINGGASFRRREQASFSTKLLVLTRRSFMNMHRDIGYYWMRLGVYVGIGLCLGTIFYQVGNSYSSIQVFKRERMSGHYGVAEFVISNTLSATPYLALIAVIPGAMLYYLTGLTKGTDHFAYFVITLCMCTLLVESIMMIIAALVPDFLMGIIVGAGVQGVLMLNGGFFRLPHELPKPVWKYPFYYISFHKYAVQGLYKNEFMGLTFPSDQLVQANTTISGIQVLQEKLEVEMGYSKWVDILILFGMMVIYRLIFFVVVKIGEEVRPKMRKMGRK</sequence>
<keyword evidence="4 7" id="KW-0812">Transmembrane</keyword>
<organism evidence="9 10">
    <name type="scientific">Lolium multiflorum</name>
    <name type="common">Italian ryegrass</name>
    <name type="synonym">Lolium perenne subsp. multiflorum</name>
    <dbReference type="NCBI Taxonomy" id="4521"/>
    <lineage>
        <taxon>Eukaryota</taxon>
        <taxon>Viridiplantae</taxon>
        <taxon>Streptophyta</taxon>
        <taxon>Embryophyta</taxon>
        <taxon>Tracheophyta</taxon>
        <taxon>Spermatophyta</taxon>
        <taxon>Magnoliopsida</taxon>
        <taxon>Liliopsida</taxon>
        <taxon>Poales</taxon>
        <taxon>Poaceae</taxon>
        <taxon>BOP clade</taxon>
        <taxon>Pooideae</taxon>
        <taxon>Poodae</taxon>
        <taxon>Poeae</taxon>
        <taxon>Poeae Chloroplast Group 2 (Poeae type)</taxon>
        <taxon>Loliodinae</taxon>
        <taxon>Loliinae</taxon>
        <taxon>Lolium</taxon>
    </lineage>
</organism>
<feature type="domain" description="ABC-2 type transporter transmembrane" evidence="8">
    <location>
        <begin position="137"/>
        <end position="271"/>
    </location>
</feature>
<evidence type="ECO:0000256" key="5">
    <source>
        <dbReference type="ARBA" id="ARBA00022989"/>
    </source>
</evidence>
<evidence type="ECO:0000256" key="1">
    <source>
        <dbReference type="ARBA" id="ARBA00004141"/>
    </source>
</evidence>
<evidence type="ECO:0000313" key="10">
    <source>
        <dbReference type="Proteomes" id="UP001231189"/>
    </source>
</evidence>
<dbReference type="EMBL" id="JAUUTY010001562">
    <property type="protein sequence ID" value="KAK1556115.1"/>
    <property type="molecule type" value="Genomic_DNA"/>
</dbReference>
<feature type="transmembrane region" description="Helical" evidence="7">
    <location>
        <begin position="310"/>
        <end position="331"/>
    </location>
</feature>
<dbReference type="Proteomes" id="UP001231189">
    <property type="component" value="Unassembled WGS sequence"/>
</dbReference>
<feature type="non-terminal residue" evidence="9">
    <location>
        <position position="1"/>
    </location>
</feature>
<dbReference type="AlphaFoldDB" id="A0AAD8PH50"/>
<accession>A0AAD8PH50</accession>
<evidence type="ECO:0000256" key="2">
    <source>
        <dbReference type="ARBA" id="ARBA00005814"/>
    </source>
</evidence>
<dbReference type="PANTHER" id="PTHR48042:SF9">
    <property type="entry name" value="ABC-2 TYPE TRANSPORTER FAMILY PROTEIN, EXPRESSED"/>
    <property type="match status" value="1"/>
</dbReference>
<gene>
    <name evidence="9" type="ORF">QYE76_027138</name>
</gene>
<evidence type="ECO:0000256" key="6">
    <source>
        <dbReference type="ARBA" id="ARBA00023136"/>
    </source>
</evidence>
<dbReference type="InterPro" id="IPR013525">
    <property type="entry name" value="ABC2_TM"/>
</dbReference>
<dbReference type="PANTHER" id="PTHR48042">
    <property type="entry name" value="ABC TRANSPORTER G FAMILY MEMBER 11"/>
    <property type="match status" value="1"/>
</dbReference>
<proteinExistence type="inferred from homology"/>
<dbReference type="GO" id="GO:0016020">
    <property type="term" value="C:membrane"/>
    <property type="evidence" value="ECO:0007669"/>
    <property type="project" value="UniProtKB-SubCell"/>
</dbReference>
<name>A0AAD8PH50_LOLMU</name>
<protein>
    <recommendedName>
        <fullName evidence="8">ABC-2 type transporter transmembrane domain-containing protein</fullName>
    </recommendedName>
</protein>
<keyword evidence="10" id="KW-1185">Reference proteome</keyword>
<reference evidence="9" key="1">
    <citation type="submission" date="2023-07" db="EMBL/GenBank/DDBJ databases">
        <title>A chromosome-level genome assembly of Lolium multiflorum.</title>
        <authorList>
            <person name="Chen Y."/>
            <person name="Copetti D."/>
            <person name="Kolliker R."/>
            <person name="Studer B."/>
        </authorList>
    </citation>
    <scope>NUCLEOTIDE SEQUENCE</scope>
    <source>
        <strain evidence="9">02402/16</strain>
        <tissue evidence="9">Leaf</tissue>
    </source>
</reference>
<evidence type="ECO:0000256" key="3">
    <source>
        <dbReference type="ARBA" id="ARBA00022448"/>
    </source>
</evidence>
<evidence type="ECO:0000259" key="8">
    <source>
        <dbReference type="Pfam" id="PF01061"/>
    </source>
</evidence>
<dbReference type="GO" id="GO:0140359">
    <property type="term" value="F:ABC-type transporter activity"/>
    <property type="evidence" value="ECO:0007669"/>
    <property type="project" value="InterPro"/>
</dbReference>
<feature type="transmembrane region" description="Helical" evidence="7">
    <location>
        <begin position="150"/>
        <end position="177"/>
    </location>
</feature>